<dbReference type="Gene3D" id="3.30.465.10">
    <property type="match status" value="1"/>
</dbReference>
<dbReference type="SUPFAM" id="SSF56176">
    <property type="entry name" value="FAD-binding/transporter-associated domain-like"/>
    <property type="match status" value="1"/>
</dbReference>
<keyword evidence="8" id="KW-1185">Reference proteome</keyword>
<feature type="compositionally biased region" description="Polar residues" evidence="5">
    <location>
        <begin position="1"/>
        <end position="10"/>
    </location>
</feature>
<evidence type="ECO:0000256" key="5">
    <source>
        <dbReference type="SAM" id="MobiDB-lite"/>
    </source>
</evidence>
<feature type="domain" description="CBS" evidence="6">
    <location>
        <begin position="77"/>
        <end position="135"/>
    </location>
</feature>
<evidence type="ECO:0000256" key="2">
    <source>
        <dbReference type="ARBA" id="ARBA00022737"/>
    </source>
</evidence>
<dbReference type="PANTHER" id="PTHR22777">
    <property type="entry name" value="HEMOLYSIN-RELATED"/>
    <property type="match status" value="1"/>
</dbReference>
<dbReference type="InterPro" id="IPR046342">
    <property type="entry name" value="CBS_dom_sf"/>
</dbReference>
<keyword evidence="2" id="KW-0677">Repeat</keyword>
<evidence type="ECO:0000259" key="6">
    <source>
        <dbReference type="PROSITE" id="PS51371"/>
    </source>
</evidence>
<dbReference type="InterPro" id="IPR044751">
    <property type="entry name" value="Ion_transp-like_CBS"/>
</dbReference>
<dbReference type="InterPro" id="IPR016169">
    <property type="entry name" value="FAD-bd_PCMH_sub2"/>
</dbReference>
<keyword evidence="3 4" id="KW-0129">CBS domain</keyword>
<dbReference type="SMART" id="SM01091">
    <property type="entry name" value="CorC_HlyC"/>
    <property type="match status" value="1"/>
</dbReference>
<proteinExistence type="inferred from homology"/>
<evidence type="ECO:0000256" key="3">
    <source>
        <dbReference type="ARBA" id="ARBA00023122"/>
    </source>
</evidence>
<dbReference type="InterPro" id="IPR036318">
    <property type="entry name" value="FAD-bd_PCMH-like_sf"/>
</dbReference>
<dbReference type="PROSITE" id="PS51371">
    <property type="entry name" value="CBS"/>
    <property type="match status" value="2"/>
</dbReference>
<feature type="region of interest" description="Disordered" evidence="5">
    <location>
        <begin position="1"/>
        <end position="38"/>
    </location>
</feature>
<evidence type="ECO:0000313" key="8">
    <source>
        <dbReference type="Proteomes" id="UP001318682"/>
    </source>
</evidence>
<evidence type="ECO:0000313" key="7">
    <source>
        <dbReference type="EMBL" id="WVX50107.1"/>
    </source>
</evidence>
<protein>
    <recommendedName>
        <fullName evidence="6">CBS domain-containing protein</fullName>
    </recommendedName>
</protein>
<dbReference type="Gene3D" id="3.10.580.10">
    <property type="entry name" value="CBS-domain"/>
    <property type="match status" value="1"/>
</dbReference>
<sequence length="298" mass="32442">MGDNDGQSDAAQRAHVEADTTPDPEPSRPGGFFSRVIGALSPSDADTSDLVLTTPQARPSTHGMINLRRMRVEDVSIPKADITAVAATAPLDEVVAIFKESGLTRLPAYDGTLDTPIGFLHLKDLALTHGFNGDTHEFDMRAMLRPLLFVPPSMTIGILLTKMQAERRHMALVIDEYGGVDGLVTIEDLIEQVIGEIEDEHDVDEGLYWTEEKPGCYVALAKTPLDAFEAEIGQSLTDHDEVDEEEIDTLGGLVFMLSGRVPARGEVVVHPDGPEFEVLDADPRSIKRLRVRTAAPLP</sequence>
<dbReference type="EMBL" id="CP143423">
    <property type="protein sequence ID" value="WVX50107.1"/>
    <property type="molecule type" value="Genomic_DNA"/>
</dbReference>
<evidence type="ECO:0000256" key="1">
    <source>
        <dbReference type="ARBA" id="ARBA00006446"/>
    </source>
</evidence>
<reference evidence="8" key="2">
    <citation type="submission" date="2024-01" db="EMBL/GenBank/DDBJ databases">
        <title>Roseobacter fucihabitans sp. nov., isolated from the brown alga Fucus spiralis.</title>
        <authorList>
            <person name="Hahnke S."/>
            <person name="Berger M."/>
            <person name="Schlingloff A."/>
            <person name="Athale I."/>
            <person name="Neumann-Schaal M."/>
            <person name="Adenaya A."/>
            <person name="Poehlein A."/>
            <person name="Daniel R."/>
            <person name="Pertersen J."/>
            <person name="Brinkhoff T."/>
        </authorList>
    </citation>
    <scope>NUCLEOTIDE SEQUENCE [LARGE SCALE GENOMIC DNA]</scope>
    <source>
        <strain evidence="8">B14</strain>
    </source>
</reference>
<dbReference type="RefSeq" id="WP_187429420.1">
    <property type="nucleotide sequence ID" value="NZ_CP143423.1"/>
</dbReference>
<dbReference type="InterPro" id="IPR000644">
    <property type="entry name" value="CBS_dom"/>
</dbReference>
<gene>
    <name evidence="7" type="ORF">ROLI_032030</name>
</gene>
<dbReference type="Pfam" id="PF00571">
    <property type="entry name" value="CBS"/>
    <property type="match status" value="2"/>
</dbReference>
<accession>A0ABZ2BVM3</accession>
<dbReference type="InterPro" id="IPR005170">
    <property type="entry name" value="Transptr-assoc_dom"/>
</dbReference>
<comment type="similarity">
    <text evidence="1">Belongs to the UPF0053 family. Hemolysin C subfamily.</text>
</comment>
<dbReference type="Proteomes" id="UP001318682">
    <property type="component" value="Chromosome"/>
</dbReference>
<organism evidence="7 8">
    <name type="scientific">Roseobacter fucihabitans</name>
    <dbReference type="NCBI Taxonomy" id="1537242"/>
    <lineage>
        <taxon>Bacteria</taxon>
        <taxon>Pseudomonadati</taxon>
        <taxon>Pseudomonadota</taxon>
        <taxon>Alphaproteobacteria</taxon>
        <taxon>Rhodobacterales</taxon>
        <taxon>Roseobacteraceae</taxon>
        <taxon>Roseobacter</taxon>
    </lineage>
</organism>
<dbReference type="PANTHER" id="PTHR22777:SF27">
    <property type="entry name" value="MAGNESIUM AND COBALT EFFLUX PROTEIN CORC"/>
    <property type="match status" value="1"/>
</dbReference>
<dbReference type="Pfam" id="PF03471">
    <property type="entry name" value="CorC_HlyC"/>
    <property type="match status" value="1"/>
</dbReference>
<evidence type="ECO:0000256" key="4">
    <source>
        <dbReference type="PROSITE-ProRule" id="PRU00703"/>
    </source>
</evidence>
<reference evidence="7 8" key="1">
    <citation type="submission" date="2015-07" db="EMBL/GenBank/DDBJ databases">
        <authorList>
            <person name="Voget S."/>
            <person name="Dogs M."/>
            <person name="Brinkhoff T.H."/>
            <person name="Daniel R."/>
        </authorList>
    </citation>
    <scope>NUCLEOTIDE SEQUENCE [LARGE SCALE GENOMIC DNA]</scope>
    <source>
        <strain evidence="7 8">B14</strain>
    </source>
</reference>
<name>A0ABZ2BVM3_9RHOB</name>
<dbReference type="CDD" id="cd04590">
    <property type="entry name" value="CBS_pair_CorC_HlyC_assoc"/>
    <property type="match status" value="1"/>
</dbReference>
<dbReference type="SUPFAM" id="SSF54631">
    <property type="entry name" value="CBS-domain pair"/>
    <property type="match status" value="1"/>
</dbReference>
<feature type="domain" description="CBS" evidence="6">
    <location>
        <begin position="143"/>
        <end position="200"/>
    </location>
</feature>